<name>A0A9J6H0M1_HAELO</name>
<dbReference type="VEuPathDB" id="VectorBase:HLOH_065268"/>
<dbReference type="Proteomes" id="UP000821853">
    <property type="component" value="Unassembled WGS sequence"/>
</dbReference>
<dbReference type="InterPro" id="IPR026103">
    <property type="entry name" value="HARBI1_animal"/>
</dbReference>
<dbReference type="EMBL" id="JABSTR010001836">
    <property type="protein sequence ID" value="KAH9384231.1"/>
    <property type="molecule type" value="Genomic_DNA"/>
</dbReference>
<keyword evidence="2" id="KW-1185">Reference proteome</keyword>
<comment type="caution">
    <text evidence="1">The sequence shown here is derived from an EMBL/GenBank/DDBJ whole genome shotgun (WGS) entry which is preliminary data.</text>
</comment>
<gene>
    <name evidence="1" type="ORF">HPB48_026224</name>
</gene>
<dbReference type="PRINTS" id="PR02086">
    <property type="entry name" value="PUTNUCHARBI1"/>
</dbReference>
<sequence>MADLRQLNELHQFNEFCDEFPPSTAPRLLRDRLNPLETWSEEAFRRRYRLRKRTVASLTDLLSGSLEPKTVTCDAVPPLLQVFCALRYFAKGSYQDEVADIHGISQPTQSRIVRKVSQALCERRTQFVHFPTSRQASRPAS</sequence>
<dbReference type="OrthoDB" id="6510620at2759"/>
<evidence type="ECO:0000313" key="1">
    <source>
        <dbReference type="EMBL" id="KAH9384231.1"/>
    </source>
</evidence>
<organism evidence="1 2">
    <name type="scientific">Haemaphysalis longicornis</name>
    <name type="common">Bush tick</name>
    <dbReference type="NCBI Taxonomy" id="44386"/>
    <lineage>
        <taxon>Eukaryota</taxon>
        <taxon>Metazoa</taxon>
        <taxon>Ecdysozoa</taxon>
        <taxon>Arthropoda</taxon>
        <taxon>Chelicerata</taxon>
        <taxon>Arachnida</taxon>
        <taxon>Acari</taxon>
        <taxon>Parasitiformes</taxon>
        <taxon>Ixodida</taxon>
        <taxon>Ixodoidea</taxon>
        <taxon>Ixodidae</taxon>
        <taxon>Haemaphysalinae</taxon>
        <taxon>Haemaphysalis</taxon>
    </lineage>
</organism>
<evidence type="ECO:0008006" key="3">
    <source>
        <dbReference type="Google" id="ProtNLM"/>
    </source>
</evidence>
<dbReference type="OMA" id="PLENVCE"/>
<dbReference type="AlphaFoldDB" id="A0A9J6H0M1"/>
<accession>A0A9J6H0M1</accession>
<reference evidence="1 2" key="1">
    <citation type="journal article" date="2020" name="Cell">
        <title>Large-Scale Comparative Analyses of Tick Genomes Elucidate Their Genetic Diversity and Vector Capacities.</title>
        <authorList>
            <consortium name="Tick Genome and Microbiome Consortium (TIGMIC)"/>
            <person name="Jia N."/>
            <person name="Wang J."/>
            <person name="Shi W."/>
            <person name="Du L."/>
            <person name="Sun Y."/>
            <person name="Zhan W."/>
            <person name="Jiang J.F."/>
            <person name="Wang Q."/>
            <person name="Zhang B."/>
            <person name="Ji P."/>
            <person name="Bell-Sakyi L."/>
            <person name="Cui X.M."/>
            <person name="Yuan T.T."/>
            <person name="Jiang B.G."/>
            <person name="Yang W.F."/>
            <person name="Lam T.T."/>
            <person name="Chang Q.C."/>
            <person name="Ding S.J."/>
            <person name="Wang X.J."/>
            <person name="Zhu J.G."/>
            <person name="Ruan X.D."/>
            <person name="Zhao L."/>
            <person name="Wei J.T."/>
            <person name="Ye R.Z."/>
            <person name="Que T.C."/>
            <person name="Du C.H."/>
            <person name="Zhou Y.H."/>
            <person name="Cheng J.X."/>
            <person name="Dai P.F."/>
            <person name="Guo W.B."/>
            <person name="Han X.H."/>
            <person name="Huang E.J."/>
            <person name="Li L.F."/>
            <person name="Wei W."/>
            <person name="Gao Y.C."/>
            <person name="Liu J.Z."/>
            <person name="Shao H.Z."/>
            <person name="Wang X."/>
            <person name="Wang C.C."/>
            <person name="Yang T.C."/>
            <person name="Huo Q.B."/>
            <person name="Li W."/>
            <person name="Chen H.Y."/>
            <person name="Chen S.E."/>
            <person name="Zhou L.G."/>
            <person name="Ni X.B."/>
            <person name="Tian J.H."/>
            <person name="Sheng Y."/>
            <person name="Liu T."/>
            <person name="Pan Y.S."/>
            <person name="Xia L.Y."/>
            <person name="Li J."/>
            <person name="Zhao F."/>
            <person name="Cao W.C."/>
        </authorList>
    </citation>
    <scope>NUCLEOTIDE SEQUENCE [LARGE SCALE GENOMIC DNA]</scope>
    <source>
        <strain evidence="1">HaeL-2018</strain>
    </source>
</reference>
<protein>
    <recommendedName>
        <fullName evidence="3">Nuclease HARBI1</fullName>
    </recommendedName>
</protein>
<proteinExistence type="predicted"/>
<evidence type="ECO:0000313" key="2">
    <source>
        <dbReference type="Proteomes" id="UP000821853"/>
    </source>
</evidence>